<dbReference type="PRINTS" id="PR00081">
    <property type="entry name" value="GDHRDH"/>
</dbReference>
<evidence type="ECO:0000313" key="2">
    <source>
        <dbReference type="EMBL" id="PZR53442.1"/>
    </source>
</evidence>
<dbReference type="AlphaFoldDB" id="A0A2W5WRB6"/>
<dbReference type="Gene3D" id="3.40.50.720">
    <property type="entry name" value="NAD(P)-binding Rossmann-like Domain"/>
    <property type="match status" value="1"/>
</dbReference>
<dbReference type="RefSeq" id="WP_111250721.1">
    <property type="nucleotide sequence ID" value="NZ_QKWH01000004.1"/>
</dbReference>
<keyword evidence="1" id="KW-0560">Oxidoreductase</keyword>
<dbReference type="CDD" id="cd05327">
    <property type="entry name" value="retinol-DH_like_SDR_c_like"/>
    <property type="match status" value="1"/>
</dbReference>
<reference evidence="2 3" key="1">
    <citation type="submission" date="2018-06" db="EMBL/GenBank/DDBJ databases">
        <title>Whole genome sequencing of a novel hydrocarbon degrading bacterial strain, PW21 isolated from oil contaminated produced water sample.</title>
        <authorList>
            <person name="Nagkirti P."/>
            <person name="Shaikh A."/>
            <person name="Gowdaman V."/>
            <person name="Engineer A.E."/>
            <person name="Dagar S."/>
            <person name="Dhakephalkar P.K."/>
        </authorList>
    </citation>
    <scope>NUCLEOTIDE SEQUENCE [LARGE SCALE GENOMIC DNA]</scope>
    <source>
        <strain evidence="2 3">PW21</strain>
    </source>
</reference>
<dbReference type="Proteomes" id="UP000248783">
    <property type="component" value="Unassembled WGS sequence"/>
</dbReference>
<keyword evidence="3" id="KW-1185">Reference proteome</keyword>
<organism evidence="2 3">
    <name type="scientific">Xylanimonas oleitrophica</name>
    <dbReference type="NCBI Taxonomy" id="2607479"/>
    <lineage>
        <taxon>Bacteria</taxon>
        <taxon>Bacillati</taxon>
        <taxon>Actinomycetota</taxon>
        <taxon>Actinomycetes</taxon>
        <taxon>Micrococcales</taxon>
        <taxon>Promicromonosporaceae</taxon>
        <taxon>Xylanimonas</taxon>
    </lineage>
</organism>
<dbReference type="NCBIfam" id="NF004846">
    <property type="entry name" value="PRK06197.1"/>
    <property type="match status" value="1"/>
</dbReference>
<dbReference type="InterPro" id="IPR036291">
    <property type="entry name" value="NAD(P)-bd_dom_sf"/>
</dbReference>
<accession>A0A2W5WRB6</accession>
<gene>
    <name evidence="2" type="ORF">DNL40_08010</name>
</gene>
<name>A0A2W5WRB6_9MICO</name>
<sequence>MTSWTASDIPDQSGRTAIVTGSTSGLGRVTAAELARHGAHVILAVRNPAAGEATARDIRAQSPGAQLTVRTLDVASLDSVRTFASQITSELEAVDLLVNNAGAENLGARRTTVDGFEFHLGTNMLGHFALTGLLLDTLERGREPRVVSLSSLTHKRAHLDFDDLQWERRFNANRAYGASKLATTVFGIELDRRLRAAGSPVISTIAHPGLSRSGFIDHAWKDRGRIAQLMGRLFSVIATQPTEQGALNQLHAATAPGVGGGDFFGPGRFGETRGPVTRVHASTEARDPGVGRRLWATAEALTGVTYLSTR</sequence>
<dbReference type="PANTHER" id="PTHR43157:SF30">
    <property type="entry name" value="RETINOL DEHYDROGENASE 11-LIKE"/>
    <property type="match status" value="1"/>
</dbReference>
<evidence type="ECO:0000256" key="1">
    <source>
        <dbReference type="ARBA" id="ARBA00023002"/>
    </source>
</evidence>
<dbReference type="SUPFAM" id="SSF51735">
    <property type="entry name" value="NAD(P)-binding Rossmann-fold domains"/>
    <property type="match status" value="1"/>
</dbReference>
<dbReference type="Pfam" id="PF00106">
    <property type="entry name" value="adh_short"/>
    <property type="match status" value="1"/>
</dbReference>
<evidence type="ECO:0000313" key="3">
    <source>
        <dbReference type="Proteomes" id="UP000248783"/>
    </source>
</evidence>
<dbReference type="InterPro" id="IPR002347">
    <property type="entry name" value="SDR_fam"/>
</dbReference>
<protein>
    <submittedName>
        <fullName evidence="2">Short-chain dehydrogenase</fullName>
    </submittedName>
</protein>
<comment type="caution">
    <text evidence="2">The sequence shown here is derived from an EMBL/GenBank/DDBJ whole genome shotgun (WGS) entry which is preliminary data.</text>
</comment>
<dbReference type="EMBL" id="QKWH01000004">
    <property type="protein sequence ID" value="PZR53442.1"/>
    <property type="molecule type" value="Genomic_DNA"/>
</dbReference>
<dbReference type="GO" id="GO:0016491">
    <property type="term" value="F:oxidoreductase activity"/>
    <property type="evidence" value="ECO:0007669"/>
    <property type="project" value="UniProtKB-KW"/>
</dbReference>
<dbReference type="PANTHER" id="PTHR43157">
    <property type="entry name" value="PHOSPHATIDYLINOSITOL-GLYCAN BIOSYNTHESIS CLASS F PROTEIN-RELATED"/>
    <property type="match status" value="1"/>
</dbReference>
<proteinExistence type="predicted"/>